<protein>
    <recommendedName>
        <fullName evidence="3">Lipoprotein</fullName>
    </recommendedName>
</protein>
<evidence type="ECO:0008006" key="3">
    <source>
        <dbReference type="Google" id="ProtNLM"/>
    </source>
</evidence>
<dbReference type="EMBL" id="JBDJNQ010000001">
    <property type="protein sequence ID" value="MEN5376501.1"/>
    <property type="molecule type" value="Genomic_DNA"/>
</dbReference>
<sequence length="228" mass="24853">MKMKFIKRIAVVLLASVGLLIGVSSCKKDEHVPVAGEEVRASLQFTELLETKGAGHGDHFHGVTTAKEGAVITVNFDASGNSLTKGAINLDAELAYKIDLKVYDEKGIEIQDNFVKNQATAGEYKAFLIGDKLIANANTETNGGAIFQPRETDYADGTKVNGKYEMTGLKAFFTLGYENKGKTKKLIYSLRKIEPGVKATIERVDLLDPGYANKFKGANVLELKFDIK</sequence>
<accession>A0ABV0BP49</accession>
<evidence type="ECO:0000313" key="2">
    <source>
        <dbReference type="Proteomes" id="UP001409291"/>
    </source>
</evidence>
<reference evidence="1 2" key="1">
    <citation type="submission" date="2024-04" db="EMBL/GenBank/DDBJ databases">
        <title>WGS of bacteria from Torrens River.</title>
        <authorList>
            <person name="Wyrsch E.R."/>
            <person name="Drigo B."/>
        </authorList>
    </citation>
    <scope>NUCLEOTIDE SEQUENCE [LARGE SCALE GENOMIC DNA]</scope>
    <source>
        <strain evidence="1 2">TWI391</strain>
    </source>
</reference>
<dbReference type="RefSeq" id="WP_183911854.1">
    <property type="nucleotide sequence ID" value="NZ_JBDJNQ010000001.1"/>
</dbReference>
<evidence type="ECO:0000313" key="1">
    <source>
        <dbReference type="EMBL" id="MEN5376501.1"/>
    </source>
</evidence>
<keyword evidence="2" id="KW-1185">Reference proteome</keyword>
<organism evidence="1 2">
    <name type="scientific">Sphingobacterium kitahiroshimense</name>
    <dbReference type="NCBI Taxonomy" id="470446"/>
    <lineage>
        <taxon>Bacteria</taxon>
        <taxon>Pseudomonadati</taxon>
        <taxon>Bacteroidota</taxon>
        <taxon>Sphingobacteriia</taxon>
        <taxon>Sphingobacteriales</taxon>
        <taxon>Sphingobacteriaceae</taxon>
        <taxon>Sphingobacterium</taxon>
    </lineage>
</organism>
<dbReference type="Proteomes" id="UP001409291">
    <property type="component" value="Unassembled WGS sequence"/>
</dbReference>
<name>A0ABV0BP49_9SPHI</name>
<comment type="caution">
    <text evidence="1">The sequence shown here is derived from an EMBL/GenBank/DDBJ whole genome shotgun (WGS) entry which is preliminary data.</text>
</comment>
<proteinExistence type="predicted"/>
<dbReference type="PROSITE" id="PS51257">
    <property type="entry name" value="PROKAR_LIPOPROTEIN"/>
    <property type="match status" value="1"/>
</dbReference>
<gene>
    <name evidence="1" type="ORF">ABE541_04420</name>
</gene>